<evidence type="ECO:0000313" key="10">
    <source>
        <dbReference type="Proteomes" id="UP000001064"/>
    </source>
</evidence>
<feature type="compositionally biased region" description="Acidic residues" evidence="7">
    <location>
        <begin position="187"/>
        <end position="200"/>
    </location>
</feature>
<dbReference type="PANTHER" id="PTHR12830">
    <property type="entry name" value="ANAPHASE-PROMOTING COMPLEX SUBUNIT 5"/>
    <property type="match status" value="1"/>
</dbReference>
<keyword evidence="5" id="KW-0833">Ubl conjugation pathway</keyword>
<dbReference type="PANTHER" id="PTHR12830:SF9">
    <property type="entry name" value="ANAPHASE-PROMOTING COMPLEX SUBUNIT 5"/>
    <property type="match status" value="1"/>
</dbReference>
<evidence type="ECO:0000256" key="2">
    <source>
        <dbReference type="ARBA" id="ARBA00016066"/>
    </source>
</evidence>
<dbReference type="FunCoup" id="F0ZZW6">
    <property type="interactions" value="58"/>
</dbReference>
<keyword evidence="10" id="KW-1185">Reference proteome</keyword>
<keyword evidence="3" id="KW-0132">Cell division</keyword>
<protein>
    <recommendedName>
        <fullName evidence="2">Anaphase-promoting complex subunit 5</fullName>
    </recommendedName>
</protein>
<gene>
    <name evidence="9" type="ORF">DICPUDRAFT_83564</name>
</gene>
<name>F0ZZW6_DICPU</name>
<dbReference type="OMA" id="HRYFDYC"/>
<dbReference type="OrthoDB" id="2504561at2759"/>
<dbReference type="GO" id="GO:0070979">
    <property type="term" value="P:protein K11-linked ubiquitination"/>
    <property type="evidence" value="ECO:0000318"/>
    <property type="project" value="GO_Central"/>
</dbReference>
<keyword evidence="4" id="KW-0498">Mitosis</keyword>
<dbReference type="GO" id="GO:0045842">
    <property type="term" value="P:positive regulation of mitotic metaphase/anaphase transition"/>
    <property type="evidence" value="ECO:0000318"/>
    <property type="project" value="GO_Central"/>
</dbReference>
<dbReference type="RefSeq" id="XP_003292959.1">
    <property type="nucleotide sequence ID" value="XM_003292911.1"/>
</dbReference>
<dbReference type="KEGG" id="dpp:DICPUDRAFT_83564"/>
<dbReference type="AlphaFoldDB" id="F0ZZW6"/>
<organism evidence="9 10">
    <name type="scientific">Dictyostelium purpureum</name>
    <name type="common">Slime mold</name>
    <dbReference type="NCBI Taxonomy" id="5786"/>
    <lineage>
        <taxon>Eukaryota</taxon>
        <taxon>Amoebozoa</taxon>
        <taxon>Evosea</taxon>
        <taxon>Eumycetozoa</taxon>
        <taxon>Dictyostelia</taxon>
        <taxon>Dictyosteliales</taxon>
        <taxon>Dictyosteliaceae</taxon>
        <taxon>Dictyostelium</taxon>
    </lineage>
</organism>
<accession>F0ZZW6</accession>
<feature type="domain" description="Anaphase-promoting complex subunit 5" evidence="8">
    <location>
        <begin position="274"/>
        <end position="377"/>
    </location>
</feature>
<dbReference type="Pfam" id="PF12862">
    <property type="entry name" value="ANAPC5"/>
    <property type="match status" value="1"/>
</dbReference>
<evidence type="ECO:0000256" key="3">
    <source>
        <dbReference type="ARBA" id="ARBA00022618"/>
    </source>
</evidence>
<evidence type="ECO:0000256" key="7">
    <source>
        <dbReference type="SAM" id="MobiDB-lite"/>
    </source>
</evidence>
<dbReference type="CDD" id="cd16270">
    <property type="entry name" value="Apc5_N"/>
    <property type="match status" value="1"/>
</dbReference>
<evidence type="ECO:0000313" key="9">
    <source>
        <dbReference type="EMBL" id="EGC30511.1"/>
    </source>
</evidence>
<dbReference type="InParanoid" id="F0ZZW6"/>
<evidence type="ECO:0000256" key="1">
    <source>
        <dbReference type="ARBA" id="ARBA00007450"/>
    </source>
</evidence>
<keyword evidence="6" id="KW-0131">Cell cycle</keyword>
<evidence type="ECO:0000256" key="4">
    <source>
        <dbReference type="ARBA" id="ARBA00022776"/>
    </source>
</evidence>
<dbReference type="GeneID" id="10510360"/>
<dbReference type="EMBL" id="GL871323">
    <property type="protein sequence ID" value="EGC30511.1"/>
    <property type="molecule type" value="Genomic_DNA"/>
</dbReference>
<dbReference type="InterPro" id="IPR037679">
    <property type="entry name" value="Apc5"/>
</dbReference>
<evidence type="ECO:0000259" key="8">
    <source>
        <dbReference type="Pfam" id="PF12862"/>
    </source>
</evidence>
<comment type="similarity">
    <text evidence="1">Belongs to the APC5 family.</text>
</comment>
<dbReference type="Proteomes" id="UP000001064">
    <property type="component" value="Unassembled WGS sequence"/>
</dbReference>
<dbReference type="eggNOG" id="KOG4322">
    <property type="taxonomic scope" value="Eukaryota"/>
</dbReference>
<dbReference type="InterPro" id="IPR026000">
    <property type="entry name" value="Apc5_dom"/>
</dbReference>
<proteinExistence type="inferred from homology"/>
<dbReference type="GO" id="GO:0005680">
    <property type="term" value="C:anaphase-promoting complex"/>
    <property type="evidence" value="ECO:0000318"/>
    <property type="project" value="GO_Central"/>
</dbReference>
<feature type="region of interest" description="Disordered" evidence="7">
    <location>
        <begin position="458"/>
        <end position="485"/>
    </location>
</feature>
<dbReference type="GO" id="GO:0031145">
    <property type="term" value="P:anaphase-promoting complex-dependent catabolic process"/>
    <property type="evidence" value="ECO:0000318"/>
    <property type="project" value="GO_Central"/>
</dbReference>
<sequence>MDKYRLTPHKITICILIDYYITGNINYHHKQALSHLLIKHVKETNYNDLGSELSLYEFIDKELRTVLPLQFLNNEFLEMVQFDSIDDIYGFMSQLKNLFQPIGADENGNSGELKNAPLLDFKSILGSFVKKVLLNFNQILFDGLIKLYDQLTQYLNDFYSEAERRLKEQEEEQEETNRNNISQNMDESIDDMEDIENNDNDTEKHQKHQEKKYEENEFTLSKIKLKFLSPLDEEKFVYEETVRINSMIGKVDPKEIDFQINQLKQALPNVKRVHLISLLSNIEYQDYESSLEDLHRYFDYVNGQVIVNQSNLSGSIMDTTNVMLPYAVLNLVKLHYHFGNFEESYLALREAIRIAQERGDHSCLALADHWLARLLKKSVFNSMESPNLLQYLLVSHNDIEILKKSIDRAGNLDMPDLLALNHLAFSKFKLENGELSNNNKMNSLLNYNFNNLINSGGANNNSGNNNNNNNNNSNSNNTGNNNSSVSSVSSTWSDIFQPIEISKLLDKTPNNTTVAHYLYSTAWELLGNNDLAQFFTELAMKTYLANSLSLQRDPLRSISTNYQINSKNGYYPNNSEEPDLVSYCKLALLLSKKSKYKEAIQTLVKCFSIYRTQFLCGNLLSFTTLTILFDYLIENNATPSTTPMISTTIESLINLTNRFQSDDSKDGPGWYQILLVYQKIIKYYIYQRGMYEKAFNLLIKAIGISKDFGLDSQTPYLYTLLSKIYEHTPSPFSGLSDTLYALSVSNHYHLQQSIAESNIALIKIHINANRLPLAENLIQETLPFVVSNNNLYSELYILWSKCILSSPAQALDYLSKSENLITLNNTNENNNNNLLKEIYYLKSLIYNNLNDIGNRNLNAKKFKLFSKQQNEKPKTQQQQQQQQQQFECTESPKIGLISPALVNPIMKIR</sequence>
<reference evidence="10" key="1">
    <citation type="journal article" date="2011" name="Genome Biol.">
        <title>Comparative genomics of the social amoebae Dictyostelium discoideum and Dictyostelium purpureum.</title>
        <authorList>
            <consortium name="US DOE Joint Genome Institute (JGI-PGF)"/>
            <person name="Sucgang R."/>
            <person name="Kuo A."/>
            <person name="Tian X."/>
            <person name="Salerno W."/>
            <person name="Parikh A."/>
            <person name="Feasley C.L."/>
            <person name="Dalin E."/>
            <person name="Tu H."/>
            <person name="Huang E."/>
            <person name="Barry K."/>
            <person name="Lindquist E."/>
            <person name="Shapiro H."/>
            <person name="Bruce D."/>
            <person name="Schmutz J."/>
            <person name="Salamov A."/>
            <person name="Fey P."/>
            <person name="Gaudet P."/>
            <person name="Anjard C."/>
            <person name="Babu M.M."/>
            <person name="Basu S."/>
            <person name="Bushmanova Y."/>
            <person name="van der Wel H."/>
            <person name="Katoh-Kurasawa M."/>
            <person name="Dinh C."/>
            <person name="Coutinho P.M."/>
            <person name="Saito T."/>
            <person name="Elias M."/>
            <person name="Schaap P."/>
            <person name="Kay R.R."/>
            <person name="Henrissat B."/>
            <person name="Eichinger L."/>
            <person name="Rivero F."/>
            <person name="Putnam N.H."/>
            <person name="West C.M."/>
            <person name="Loomis W.F."/>
            <person name="Chisholm R.L."/>
            <person name="Shaulsky G."/>
            <person name="Strassmann J.E."/>
            <person name="Queller D.C."/>
            <person name="Kuspa A."/>
            <person name="Grigoriev I.V."/>
        </authorList>
    </citation>
    <scope>NUCLEOTIDE SEQUENCE [LARGE SCALE GENOMIC DNA]</scope>
    <source>
        <strain evidence="10">QSDP1</strain>
    </source>
</reference>
<dbReference type="VEuPathDB" id="AmoebaDB:DICPUDRAFT_83564"/>
<feature type="region of interest" description="Disordered" evidence="7">
    <location>
        <begin position="165"/>
        <end position="213"/>
    </location>
</feature>
<evidence type="ECO:0000256" key="6">
    <source>
        <dbReference type="ARBA" id="ARBA00023306"/>
    </source>
</evidence>
<dbReference type="GO" id="GO:0051301">
    <property type="term" value="P:cell division"/>
    <property type="evidence" value="ECO:0007669"/>
    <property type="project" value="UniProtKB-KW"/>
</dbReference>
<dbReference type="STRING" id="5786.F0ZZW6"/>
<evidence type="ECO:0000256" key="5">
    <source>
        <dbReference type="ARBA" id="ARBA00022786"/>
    </source>
</evidence>